<dbReference type="AlphaFoldDB" id="A0A8B5Y752"/>
<sequence length="52" mass="5749">MGDVVMSIADKSKVYVIVDDEKRLIDGEAARTSIVAKYGKIIDDSRTGRFKS</sequence>
<accession>A0A8B5Y752</accession>
<evidence type="ECO:0000313" key="2">
    <source>
        <dbReference type="Proteomes" id="UP000435910"/>
    </source>
</evidence>
<comment type="caution">
    <text evidence="1">The sequence shown here is derived from an EMBL/GenBank/DDBJ whole genome shotgun (WGS) entry which is preliminary data.</text>
</comment>
<dbReference type="Proteomes" id="UP000435910">
    <property type="component" value="Unassembled WGS sequence"/>
</dbReference>
<organism evidence="1 2">
    <name type="scientific">Bacillus licheniformis</name>
    <dbReference type="NCBI Taxonomy" id="1402"/>
    <lineage>
        <taxon>Bacteria</taxon>
        <taxon>Bacillati</taxon>
        <taxon>Bacillota</taxon>
        <taxon>Bacilli</taxon>
        <taxon>Bacillales</taxon>
        <taxon>Bacillaceae</taxon>
        <taxon>Bacillus</taxon>
    </lineage>
</organism>
<evidence type="ECO:0000313" key="1">
    <source>
        <dbReference type="EMBL" id="TWL22247.1"/>
    </source>
</evidence>
<proteinExistence type="predicted"/>
<reference evidence="1 2" key="1">
    <citation type="submission" date="2019-06" db="EMBL/GenBank/DDBJ databases">
        <title>Genome sequence analysis of &gt;100 Bacillus licheniformis strains suggests intrinsic resistance to this species.</title>
        <authorList>
            <person name="Wels M."/>
            <person name="Siezen R.J."/>
            <person name="Johansen E."/>
            <person name="Stuer-Lauridsen B."/>
            <person name="Bjerre K."/>
            <person name="Nielsen B.K.K."/>
        </authorList>
    </citation>
    <scope>NUCLEOTIDE SEQUENCE [LARGE SCALE GENOMIC DNA]</scope>
    <source>
        <strain evidence="1 2">BAC-16736</strain>
    </source>
</reference>
<gene>
    <name evidence="1" type="ORF">CHCC16736_3716</name>
</gene>
<protein>
    <submittedName>
        <fullName evidence="1">Uncharacterized protein</fullName>
    </submittedName>
</protein>
<dbReference type="EMBL" id="NILC01000029">
    <property type="protein sequence ID" value="TWL22247.1"/>
    <property type="molecule type" value="Genomic_DNA"/>
</dbReference>
<name>A0A8B5Y752_BACLI</name>